<reference evidence="3" key="1">
    <citation type="submission" date="2021-03" db="EMBL/GenBank/DDBJ databases">
        <title>Chromosome level genome of the anhydrobiotic midge Polypedilum vanderplanki.</title>
        <authorList>
            <person name="Yoshida Y."/>
            <person name="Kikawada T."/>
            <person name="Gusev O."/>
        </authorList>
    </citation>
    <scope>NUCLEOTIDE SEQUENCE</scope>
    <source>
        <strain evidence="3">NIAS01</strain>
        <tissue evidence="3">Whole body or cell culture</tissue>
    </source>
</reference>
<dbReference type="AlphaFoldDB" id="A0A9J6CHK8"/>
<evidence type="ECO:0008006" key="5">
    <source>
        <dbReference type="Google" id="ProtNLM"/>
    </source>
</evidence>
<comment type="caution">
    <text evidence="3">The sequence shown here is derived from an EMBL/GenBank/DDBJ whole genome shotgun (WGS) entry which is preliminary data.</text>
</comment>
<evidence type="ECO:0000313" key="3">
    <source>
        <dbReference type="EMBL" id="KAG5681524.1"/>
    </source>
</evidence>
<feature type="region of interest" description="Disordered" evidence="1">
    <location>
        <begin position="436"/>
        <end position="484"/>
    </location>
</feature>
<keyword evidence="2" id="KW-0732">Signal</keyword>
<evidence type="ECO:0000313" key="4">
    <source>
        <dbReference type="Proteomes" id="UP001107558"/>
    </source>
</evidence>
<evidence type="ECO:0000256" key="1">
    <source>
        <dbReference type="SAM" id="MobiDB-lite"/>
    </source>
</evidence>
<feature type="signal peptide" evidence="2">
    <location>
        <begin position="1"/>
        <end position="18"/>
    </location>
</feature>
<feature type="chain" id="PRO_5039901776" description="VWFC domain-containing protein" evidence="2">
    <location>
        <begin position="19"/>
        <end position="587"/>
    </location>
</feature>
<dbReference type="OrthoDB" id="365605at2759"/>
<proteinExistence type="predicted"/>
<evidence type="ECO:0000256" key="2">
    <source>
        <dbReference type="SAM" id="SignalP"/>
    </source>
</evidence>
<feature type="compositionally biased region" description="Low complexity" evidence="1">
    <location>
        <begin position="467"/>
        <end position="478"/>
    </location>
</feature>
<protein>
    <recommendedName>
        <fullName evidence="5">VWFC domain-containing protein</fullName>
    </recommendedName>
</protein>
<dbReference type="EMBL" id="JADBJN010000001">
    <property type="protein sequence ID" value="KAG5681524.1"/>
    <property type="molecule type" value="Genomic_DNA"/>
</dbReference>
<name>A0A9J6CHK8_POLVA</name>
<organism evidence="3 4">
    <name type="scientific">Polypedilum vanderplanki</name>
    <name type="common">Sleeping chironomid midge</name>
    <dbReference type="NCBI Taxonomy" id="319348"/>
    <lineage>
        <taxon>Eukaryota</taxon>
        <taxon>Metazoa</taxon>
        <taxon>Ecdysozoa</taxon>
        <taxon>Arthropoda</taxon>
        <taxon>Hexapoda</taxon>
        <taxon>Insecta</taxon>
        <taxon>Pterygota</taxon>
        <taxon>Neoptera</taxon>
        <taxon>Endopterygota</taxon>
        <taxon>Diptera</taxon>
        <taxon>Nematocera</taxon>
        <taxon>Chironomoidea</taxon>
        <taxon>Chironomidae</taxon>
        <taxon>Chironominae</taxon>
        <taxon>Polypedilum</taxon>
        <taxon>Polypedilum</taxon>
    </lineage>
</organism>
<sequence length="587" mass="65553">MLKVSIICFFLFFGTAIAASIDCNIDECRKPMKIYEELGCKPIYGSKSCCPKRFECPDDIKVVKDADKCTYQGTSFAIGEVLPRKFTNESKCLEACVCSSRYHEDDATATAKFICEASDCGISSFKIPGCINIFGDVNECCSTSIVCDDEEKEKLATCWDGAVEYREGEKFISKSNPCYECLCHKEFDNTTITETSHCRKLNCEIELKYKSEIQRGCLPIFENDKCCPVDWKCTSQSKKVKRSPQEVLLTSEIKSTTVNKEEVKAQVLIIQPVTLSATTVNDEESQPISITESSKETTTINEESTESKILTTESIKVDETTDKSEENKTEQILTTTEAEISTKKEKEAFIITPTKSIISTTATTTESVTKAEVDLLKKLEEESTRIDESTTTIKSIVITSSNIQEESLSTTEIEVESTTIKEETTENVTNIKKDEETTTEVQKEVEKTTENVTESEKEDQSSTEIITKTLSTTPSSETPSPPKPTQFEVLKSTLQEIISNATMEGASFVNYTISRSLPVTELEVEVKSISKRSTEIYTKHSIKEKGCTFGQRQYKVGEQIKTDGECLLCFCNYAPLGHCIKKEKCIV</sequence>
<accession>A0A9J6CHK8</accession>
<keyword evidence="4" id="KW-1185">Reference proteome</keyword>
<dbReference type="Proteomes" id="UP001107558">
    <property type="component" value="Chromosome 1"/>
</dbReference>
<gene>
    <name evidence="3" type="ORF">PVAND_010950</name>
</gene>
<feature type="compositionally biased region" description="Basic and acidic residues" evidence="1">
    <location>
        <begin position="436"/>
        <end position="460"/>
    </location>
</feature>